<organism evidence="7 8">
    <name type="scientific">Brevibacterium samyangense</name>
    <dbReference type="NCBI Taxonomy" id="366888"/>
    <lineage>
        <taxon>Bacteria</taxon>
        <taxon>Bacillati</taxon>
        <taxon>Actinomycetota</taxon>
        <taxon>Actinomycetes</taxon>
        <taxon>Micrococcales</taxon>
        <taxon>Brevibacteriaceae</taxon>
        <taxon>Brevibacterium</taxon>
    </lineage>
</organism>
<dbReference type="InterPro" id="IPR043129">
    <property type="entry name" value="ATPase_NBD"/>
</dbReference>
<reference evidence="8" key="1">
    <citation type="journal article" date="2019" name="Int. J. Syst. Evol. Microbiol.">
        <title>The Global Catalogue of Microorganisms (GCM) 10K type strain sequencing project: providing services to taxonomists for standard genome sequencing and annotation.</title>
        <authorList>
            <consortium name="The Broad Institute Genomics Platform"/>
            <consortium name="The Broad Institute Genome Sequencing Center for Infectious Disease"/>
            <person name="Wu L."/>
            <person name="Ma J."/>
        </authorList>
    </citation>
    <scope>NUCLEOTIDE SEQUENCE [LARGE SCALE GENOMIC DNA]</scope>
    <source>
        <strain evidence="8">JCM 14546</strain>
    </source>
</reference>
<keyword evidence="3 6" id="KW-0067">ATP-binding</keyword>
<dbReference type="Gene3D" id="3.30.420.40">
    <property type="match status" value="2"/>
</dbReference>
<dbReference type="RefSeq" id="WP_344309919.1">
    <property type="nucleotide sequence ID" value="NZ_BAAANO010000021.1"/>
</dbReference>
<dbReference type="PROSITE" id="PS00329">
    <property type="entry name" value="HSP70_2"/>
    <property type="match status" value="1"/>
</dbReference>
<dbReference type="PRINTS" id="PR00301">
    <property type="entry name" value="HEATSHOCK70"/>
</dbReference>
<evidence type="ECO:0000256" key="6">
    <source>
        <dbReference type="RuleBase" id="RU003322"/>
    </source>
</evidence>
<sequence>MRLGIDLGTTRTIVAHVDRGNYPLVTFDDLDGDPHDYVPSISALQDGRLVHGFAAEAAARQGAPVLRSVKRVLGDPTTHPGTTVAVGDREFPLLEVLAGFLSSVREELPAGDHEAVVAVPAHSHSVQRFLTLEAFRRAGFTVTAMVNEPSAAGFEYSHRQGRTLNSKRNRIVVYDLGGGTFDASLVESDGVGHTVLDTAGLNRLGGDDLDHLLADLALDAAGRTADDLRTRALDDLREQCRAAKESLTPQTRKIVLDVPGAADTGGSDAGDGADDSTTVVLPVADYYDAARPLVRRTVETTEPLVGELGEDSSVAGIYLVGGGSAFPLVPRMLRERFGRRVHRSPYPGGSTAIGLAIAADPESGFTLTDRLSRGFGVFRERDEGRALAFDRIFASDVRLPSGPSNAEATVVTRRYRAAHDIGWFRFVEFTGDVAGGEPTGDLAPVGEMLFPFDPALQTDGAVEGLDPATVTVHRRPDGPLVEETYTVDADGIVSVRISDLDTGYTRSLDLGA</sequence>
<proteinExistence type="inferred from homology"/>
<evidence type="ECO:0000313" key="7">
    <source>
        <dbReference type="EMBL" id="GAA2011378.1"/>
    </source>
</evidence>
<dbReference type="Pfam" id="PF00012">
    <property type="entry name" value="HSP70"/>
    <property type="match status" value="1"/>
</dbReference>
<evidence type="ECO:0000256" key="4">
    <source>
        <dbReference type="ARBA" id="ARBA00023016"/>
    </source>
</evidence>
<dbReference type="SUPFAM" id="SSF53067">
    <property type="entry name" value="Actin-like ATPase domain"/>
    <property type="match status" value="2"/>
</dbReference>
<keyword evidence="5" id="KW-0143">Chaperone</keyword>
<dbReference type="Gene3D" id="3.90.640.10">
    <property type="entry name" value="Actin, Chain A, domain 4"/>
    <property type="match status" value="1"/>
</dbReference>
<keyword evidence="2 6" id="KW-0547">Nucleotide-binding</keyword>
<keyword evidence="4" id="KW-0346">Stress response</keyword>
<evidence type="ECO:0000313" key="8">
    <source>
        <dbReference type="Proteomes" id="UP001500755"/>
    </source>
</evidence>
<comment type="caution">
    <text evidence="7">The sequence shown here is derived from an EMBL/GenBank/DDBJ whole genome shotgun (WGS) entry which is preliminary data.</text>
</comment>
<dbReference type="InterPro" id="IPR018181">
    <property type="entry name" value="Heat_shock_70_CS"/>
</dbReference>
<keyword evidence="8" id="KW-1185">Reference proteome</keyword>
<accession>A0ABP5EYQ8</accession>
<evidence type="ECO:0000256" key="5">
    <source>
        <dbReference type="ARBA" id="ARBA00023186"/>
    </source>
</evidence>
<gene>
    <name evidence="7" type="ORF">GCM10009755_23420</name>
</gene>
<name>A0ABP5EYQ8_9MICO</name>
<dbReference type="EMBL" id="BAAANO010000021">
    <property type="protein sequence ID" value="GAA2011378.1"/>
    <property type="molecule type" value="Genomic_DNA"/>
</dbReference>
<dbReference type="Proteomes" id="UP001500755">
    <property type="component" value="Unassembled WGS sequence"/>
</dbReference>
<comment type="similarity">
    <text evidence="1 6">Belongs to the heat shock protein 70 family.</text>
</comment>
<evidence type="ECO:0000256" key="2">
    <source>
        <dbReference type="ARBA" id="ARBA00022741"/>
    </source>
</evidence>
<evidence type="ECO:0000256" key="1">
    <source>
        <dbReference type="ARBA" id="ARBA00007381"/>
    </source>
</evidence>
<evidence type="ECO:0000256" key="3">
    <source>
        <dbReference type="ARBA" id="ARBA00022840"/>
    </source>
</evidence>
<dbReference type="InterPro" id="IPR013126">
    <property type="entry name" value="Hsp_70_fam"/>
</dbReference>
<dbReference type="PANTHER" id="PTHR19375">
    <property type="entry name" value="HEAT SHOCK PROTEIN 70KDA"/>
    <property type="match status" value="1"/>
</dbReference>
<protein>
    <submittedName>
        <fullName evidence="7">Hsp70 family protein</fullName>
    </submittedName>
</protein>